<comment type="caution">
    <text evidence="1">The sequence shown here is derived from an EMBL/GenBank/DDBJ whole genome shotgun (WGS) entry which is preliminary data.</text>
</comment>
<gene>
    <name evidence="1" type="ORF">A6X21_21800</name>
</gene>
<evidence type="ECO:0000313" key="2">
    <source>
        <dbReference type="Proteomes" id="UP000094828"/>
    </source>
</evidence>
<accession>A0A1C3EFB2</accession>
<dbReference type="AlphaFoldDB" id="A0A1C3EFB2"/>
<dbReference type="Proteomes" id="UP000094828">
    <property type="component" value="Unassembled WGS sequence"/>
</dbReference>
<reference evidence="1 2" key="1">
    <citation type="submission" date="2016-05" db="EMBL/GenBank/DDBJ databases">
        <title>Genomic and physiological characterization of Planctopirus sp. isolated from fresh water lake.</title>
        <authorList>
            <person name="Subhash Y."/>
            <person name="Ramana C."/>
        </authorList>
    </citation>
    <scope>NUCLEOTIDE SEQUENCE [LARGE SCALE GENOMIC DNA]</scope>
    <source>
        <strain evidence="1 2">JC280</strain>
    </source>
</reference>
<proteinExistence type="predicted"/>
<evidence type="ECO:0000313" key="1">
    <source>
        <dbReference type="EMBL" id="ODA31910.1"/>
    </source>
</evidence>
<dbReference type="EMBL" id="LYDR01000072">
    <property type="protein sequence ID" value="ODA31910.1"/>
    <property type="molecule type" value="Genomic_DNA"/>
</dbReference>
<organism evidence="1 2">
    <name type="scientific">Planctopirus hydrillae</name>
    <dbReference type="NCBI Taxonomy" id="1841610"/>
    <lineage>
        <taxon>Bacteria</taxon>
        <taxon>Pseudomonadati</taxon>
        <taxon>Planctomycetota</taxon>
        <taxon>Planctomycetia</taxon>
        <taxon>Planctomycetales</taxon>
        <taxon>Planctomycetaceae</taxon>
        <taxon>Planctopirus</taxon>
    </lineage>
</organism>
<sequence length="82" mass="9299">MAEGKLSRVAAIGSSLGANRHGKNNQHLRFSEIEKKRATAIRPDQAQNSGIFESEISGLNRFRRFQPMTCPEKYLRAVLRQK</sequence>
<protein>
    <submittedName>
        <fullName evidence="1">Uncharacterized protein</fullName>
    </submittedName>
</protein>
<name>A0A1C3EFB2_9PLAN</name>
<keyword evidence="2" id="KW-1185">Reference proteome</keyword>